<gene>
    <name evidence="3" type="ORF">ACH5RR_017231</name>
</gene>
<feature type="region of interest" description="Disordered" evidence="1">
    <location>
        <begin position="136"/>
        <end position="184"/>
    </location>
</feature>
<dbReference type="CDD" id="cd06257">
    <property type="entry name" value="DnaJ"/>
    <property type="match status" value="1"/>
</dbReference>
<reference evidence="3 4" key="1">
    <citation type="submission" date="2024-11" db="EMBL/GenBank/DDBJ databases">
        <title>A near-complete genome assembly of Cinchona calisaya.</title>
        <authorList>
            <person name="Lian D.C."/>
            <person name="Zhao X.W."/>
            <person name="Wei L."/>
        </authorList>
    </citation>
    <scope>NUCLEOTIDE SEQUENCE [LARGE SCALE GENOMIC DNA]</scope>
    <source>
        <tissue evidence="3">Nenye</tissue>
    </source>
</reference>
<dbReference type="InterPro" id="IPR056988">
    <property type="entry name" value="Zn_ribbon_pln"/>
</dbReference>
<dbReference type="PANTHER" id="PTHR44137">
    <property type="entry name" value="BNAC03G44070D PROTEIN"/>
    <property type="match status" value="1"/>
</dbReference>
<dbReference type="AlphaFoldDB" id="A0ABD2ZYA1"/>
<dbReference type="Gene3D" id="1.10.287.110">
    <property type="entry name" value="DnaJ domain"/>
    <property type="match status" value="1"/>
</dbReference>
<feature type="compositionally biased region" description="Basic and acidic residues" evidence="1">
    <location>
        <begin position="431"/>
        <end position="454"/>
    </location>
</feature>
<evidence type="ECO:0000256" key="1">
    <source>
        <dbReference type="SAM" id="MobiDB-lite"/>
    </source>
</evidence>
<dbReference type="PRINTS" id="PR00625">
    <property type="entry name" value="JDOMAIN"/>
</dbReference>
<evidence type="ECO:0000259" key="2">
    <source>
        <dbReference type="PROSITE" id="PS50076"/>
    </source>
</evidence>
<dbReference type="Pfam" id="PF23551">
    <property type="entry name" value="Zn_ribbon_20"/>
    <property type="match status" value="1"/>
</dbReference>
<dbReference type="Proteomes" id="UP001630127">
    <property type="component" value="Unassembled WGS sequence"/>
</dbReference>
<dbReference type="PROSITE" id="PS00636">
    <property type="entry name" value="DNAJ_1"/>
    <property type="match status" value="1"/>
</dbReference>
<feature type="domain" description="J" evidence="2">
    <location>
        <begin position="66"/>
        <end position="130"/>
    </location>
</feature>
<dbReference type="PANTHER" id="PTHR44137:SF32">
    <property type="entry name" value="DNAJ HEAT SHOCK AMINO-TERMINAL DOMAIN PROTEIN"/>
    <property type="match status" value="1"/>
</dbReference>
<dbReference type="InterPro" id="IPR036869">
    <property type="entry name" value="J_dom_sf"/>
</dbReference>
<dbReference type="EMBL" id="JBJUIK010000007">
    <property type="protein sequence ID" value="KAL3524397.1"/>
    <property type="molecule type" value="Genomic_DNA"/>
</dbReference>
<organism evidence="3 4">
    <name type="scientific">Cinchona calisaya</name>
    <dbReference type="NCBI Taxonomy" id="153742"/>
    <lineage>
        <taxon>Eukaryota</taxon>
        <taxon>Viridiplantae</taxon>
        <taxon>Streptophyta</taxon>
        <taxon>Embryophyta</taxon>
        <taxon>Tracheophyta</taxon>
        <taxon>Spermatophyta</taxon>
        <taxon>Magnoliopsida</taxon>
        <taxon>eudicotyledons</taxon>
        <taxon>Gunneridae</taxon>
        <taxon>Pentapetalae</taxon>
        <taxon>asterids</taxon>
        <taxon>lamiids</taxon>
        <taxon>Gentianales</taxon>
        <taxon>Rubiaceae</taxon>
        <taxon>Cinchonoideae</taxon>
        <taxon>Cinchoneae</taxon>
        <taxon>Cinchona</taxon>
    </lineage>
</organism>
<feature type="compositionally biased region" description="Low complexity" evidence="1">
    <location>
        <begin position="291"/>
        <end position="302"/>
    </location>
</feature>
<comment type="caution">
    <text evidence="3">The sequence shown here is derived from an EMBL/GenBank/DDBJ whole genome shotgun (WGS) entry which is preliminary data.</text>
</comment>
<feature type="region of interest" description="Disordered" evidence="1">
    <location>
        <begin position="431"/>
        <end position="456"/>
    </location>
</feature>
<protein>
    <recommendedName>
        <fullName evidence="2">J domain-containing protein</fullName>
    </recommendedName>
</protein>
<evidence type="ECO:0000313" key="4">
    <source>
        <dbReference type="Proteomes" id="UP001630127"/>
    </source>
</evidence>
<dbReference type="Pfam" id="PF00226">
    <property type="entry name" value="DnaJ"/>
    <property type="match status" value="1"/>
</dbReference>
<feature type="region of interest" description="Disordered" evidence="1">
    <location>
        <begin position="233"/>
        <end position="334"/>
    </location>
</feature>
<dbReference type="InterPro" id="IPR018253">
    <property type="entry name" value="DnaJ_domain_CS"/>
</dbReference>
<feature type="compositionally biased region" description="Polar residues" evidence="1">
    <location>
        <begin position="159"/>
        <end position="184"/>
    </location>
</feature>
<dbReference type="InterPro" id="IPR024593">
    <property type="entry name" value="DUF3444"/>
</dbReference>
<feature type="compositionally biased region" description="Polar residues" evidence="1">
    <location>
        <begin position="248"/>
        <end position="258"/>
    </location>
</feature>
<dbReference type="SMART" id="SM00271">
    <property type="entry name" value="DnaJ"/>
    <property type="match status" value="1"/>
</dbReference>
<proteinExistence type="predicted"/>
<dbReference type="InterPro" id="IPR001623">
    <property type="entry name" value="DnaJ_domain"/>
</dbReference>
<dbReference type="PROSITE" id="PS50076">
    <property type="entry name" value="DNAJ_2"/>
    <property type="match status" value="1"/>
</dbReference>
<name>A0ABD2ZYA1_9GENT</name>
<evidence type="ECO:0000313" key="3">
    <source>
        <dbReference type="EMBL" id="KAL3524397.1"/>
    </source>
</evidence>
<keyword evidence="4" id="KW-1185">Reference proteome</keyword>
<dbReference type="SUPFAM" id="SSF46565">
    <property type="entry name" value="Chaperone J-domain"/>
    <property type="match status" value="1"/>
</dbReference>
<accession>A0ABD2ZYA1</accession>
<dbReference type="Pfam" id="PF11926">
    <property type="entry name" value="DUF3444"/>
    <property type="match status" value="1"/>
</dbReference>
<sequence>MECNKDEALRAKTIAEGKFENKDFAGAKKFALKAQSLYPGLDGLSQMLTTIDVYISAENKISGEVDWYGVLGVNPTADDDTVRKQYRKLALLLHPDKNRSVGADGAFKLLCEAWSLLSDKSKRLAYNMRRCPKGFQEKVPTHTSGPSVPPRANGHHSYTGRTASAPKTQKINTQVPPTSTSRPCQRTDTFWTICHRCKMHYEYLRVYLNHTLLCPNCREAFLASETAPPFNYSKSSNLSSEHRHQNSRRNTAASTKNSGPGPAGLHSSTYTNFPQDRLPRTGNIGSTDPSNAAKAANVVQQAHQRMKSDWDASHATAGWERDSSNNSASKGEGLYKKTRLDGDSYHYGANTAYHQTMGSGGSSMAGTSAPRKAGFEYDKIHGFSGAYFKPNSIRELTPVENRNMLMMKARKEIFKKVSEWRLRTATKAVDREKLKGKDKRKEKESSTWNDHGHDLNGSVESYASQLADQAEKCLPTTAGDIDKEHVVDESMNVPDPDFHDFDLDRAESSFGENEVWAAYDDDDGMPRFYAMVNKVISSNPFKLRISWLNSKTSSEFGTMDWTGSGFYKTCGEFRFGRYEISKSINSFSHKVKWSKVSGVVHIFPKRGDVWALYKNWSPGWNEHTPEELIHKYDMVVVLVDYNEEQGVSVAPLVKVAGFKTVFLPNLDPEKMIKIPKEEMFRFSHQVPNYRLTGEEAQNAPKGCLELDPAATPLDLLQVITEANKGGVKEQGLQNVLESRADEIADRASETNKDEMVDIREVMKKGERSQTV</sequence>